<feature type="domain" description="FecR protein" evidence="2">
    <location>
        <begin position="119"/>
        <end position="211"/>
    </location>
</feature>
<proteinExistence type="predicted"/>
<dbReference type="GO" id="GO:0016989">
    <property type="term" value="F:sigma factor antagonist activity"/>
    <property type="evidence" value="ECO:0007669"/>
    <property type="project" value="TreeGrafter"/>
</dbReference>
<dbReference type="Pfam" id="PF04773">
    <property type="entry name" value="FecR"/>
    <property type="match status" value="1"/>
</dbReference>
<dbReference type="OrthoDB" id="9798846at2"/>
<evidence type="ECO:0000259" key="4">
    <source>
        <dbReference type="Pfam" id="PF16344"/>
    </source>
</evidence>
<evidence type="ECO:0000259" key="2">
    <source>
        <dbReference type="Pfam" id="PF04773"/>
    </source>
</evidence>
<comment type="caution">
    <text evidence="5">The sequence shown here is derived from an EMBL/GenBank/DDBJ whole genome shotgun (WGS) entry which is preliminary data.</text>
</comment>
<dbReference type="InterPro" id="IPR032623">
    <property type="entry name" value="FecR_N"/>
</dbReference>
<keyword evidence="6" id="KW-1185">Reference proteome</keyword>
<dbReference type="Gene3D" id="2.60.120.1440">
    <property type="match status" value="1"/>
</dbReference>
<dbReference type="EMBL" id="PTIY01000031">
    <property type="protein sequence ID" value="PPK63758.1"/>
    <property type="molecule type" value="Genomic_DNA"/>
</dbReference>
<evidence type="ECO:0000313" key="6">
    <source>
        <dbReference type="Proteomes" id="UP000238071"/>
    </source>
</evidence>
<dbReference type="Pfam" id="PF16344">
    <property type="entry name" value="FecR_C"/>
    <property type="match status" value="1"/>
</dbReference>
<dbReference type="RefSeq" id="WP_104425489.1">
    <property type="nucleotide sequence ID" value="NZ_PTIY01000031.1"/>
</dbReference>
<name>A0A2S6GEV0_9GAMM</name>
<dbReference type="PANTHER" id="PTHR30273">
    <property type="entry name" value="PERIPLASMIC SIGNAL SENSOR AND SIGMA FACTOR ACTIVATOR FECR-RELATED"/>
    <property type="match status" value="1"/>
</dbReference>
<dbReference type="InterPro" id="IPR032508">
    <property type="entry name" value="FecR_C"/>
</dbReference>
<reference evidence="5 6" key="1">
    <citation type="submission" date="2018-02" db="EMBL/GenBank/DDBJ databases">
        <title>Subsurface microbial communities from deep shales in Ohio and West Virginia, USA.</title>
        <authorList>
            <person name="Wrighton K."/>
        </authorList>
    </citation>
    <scope>NUCLEOTIDE SEQUENCE [LARGE SCALE GENOMIC DNA]</scope>
    <source>
        <strain evidence="5 6">OWC-G53F</strain>
    </source>
</reference>
<dbReference type="Pfam" id="PF16220">
    <property type="entry name" value="DUF4880"/>
    <property type="match status" value="1"/>
</dbReference>
<dbReference type="PANTHER" id="PTHR30273:SF2">
    <property type="entry name" value="PROTEIN FECR"/>
    <property type="match status" value="1"/>
</dbReference>
<keyword evidence="1" id="KW-0812">Transmembrane</keyword>
<dbReference type="Gene3D" id="3.55.50.30">
    <property type="match status" value="1"/>
</dbReference>
<feature type="domain" description="Protein FecR C-terminal" evidence="4">
    <location>
        <begin position="258"/>
        <end position="314"/>
    </location>
</feature>
<keyword evidence="1" id="KW-1133">Transmembrane helix</keyword>
<gene>
    <name evidence="5" type="ORF">B0F88_13111</name>
</gene>
<evidence type="ECO:0000313" key="5">
    <source>
        <dbReference type="EMBL" id="PPK63758.1"/>
    </source>
</evidence>
<evidence type="ECO:0000256" key="1">
    <source>
        <dbReference type="SAM" id="Phobius"/>
    </source>
</evidence>
<organism evidence="5 6">
    <name type="scientific">Methylobacter tundripaludum</name>
    <dbReference type="NCBI Taxonomy" id="173365"/>
    <lineage>
        <taxon>Bacteria</taxon>
        <taxon>Pseudomonadati</taxon>
        <taxon>Pseudomonadota</taxon>
        <taxon>Gammaproteobacteria</taxon>
        <taxon>Methylococcales</taxon>
        <taxon>Methylococcaceae</taxon>
        <taxon>Methylobacter</taxon>
    </lineage>
</organism>
<accession>A0A2S6GEV0</accession>
<feature type="domain" description="FecR N-terminal" evidence="3">
    <location>
        <begin position="14"/>
        <end position="56"/>
    </location>
</feature>
<dbReference type="PIRSF" id="PIRSF018266">
    <property type="entry name" value="FecR"/>
    <property type="match status" value="1"/>
</dbReference>
<evidence type="ECO:0000259" key="3">
    <source>
        <dbReference type="Pfam" id="PF16220"/>
    </source>
</evidence>
<sequence length="329" mass="36193">MTIESQNSGETPADQAIDWLVLLRSGSVSAETRSEFEHWLQQDSAHLAAFADAEALWGTAAKVLKETQSVNLPPQRPDTVRKIRPVRRIAWNRGLATAASLLLGVWMAWTPLTDWMFGDYSTVAGEQKEVVLADGSSVFLNTDTAISLDWSADKRRVVLLKGQAEFTVAKDISRPFEVVAGNTTVRALGTVFEVFEQASGAVDVTVSEHAVGVSLHDRPDAEPVRVEEGERLRYAGHGELNRAEPVNLNQINAWQRGKLIFRDQPLAEVVAELNRYAKAKIVLKGGDIKQLRVSGVFPLDDAAVLAALQKAFPIRSTQLGPWLIILHSR</sequence>
<dbReference type="InterPro" id="IPR006860">
    <property type="entry name" value="FecR"/>
</dbReference>
<keyword evidence="1" id="KW-0472">Membrane</keyword>
<feature type="transmembrane region" description="Helical" evidence="1">
    <location>
        <begin position="90"/>
        <end position="109"/>
    </location>
</feature>
<dbReference type="InterPro" id="IPR012373">
    <property type="entry name" value="Ferrdict_sens_TM"/>
</dbReference>
<dbReference type="Proteomes" id="UP000238071">
    <property type="component" value="Unassembled WGS sequence"/>
</dbReference>
<protein>
    <submittedName>
        <fullName evidence="5">FecR family protein</fullName>
    </submittedName>
</protein>
<dbReference type="AlphaFoldDB" id="A0A2S6GEV0"/>